<dbReference type="GO" id="GO:0009653">
    <property type="term" value="P:anatomical structure morphogenesis"/>
    <property type="evidence" value="ECO:0007669"/>
    <property type="project" value="UniProtKB-ARBA"/>
</dbReference>
<evidence type="ECO:0000259" key="9">
    <source>
        <dbReference type="PROSITE" id="PS50835"/>
    </source>
</evidence>
<evidence type="ECO:0000313" key="11">
    <source>
        <dbReference type="Proteomes" id="UP000694843"/>
    </source>
</evidence>
<dbReference type="SUPFAM" id="SSF48726">
    <property type="entry name" value="Immunoglobulin"/>
    <property type="match status" value="5"/>
</dbReference>
<keyword evidence="3 7" id="KW-1133">Transmembrane helix</keyword>
<dbReference type="GO" id="GO:0030154">
    <property type="term" value="P:cell differentiation"/>
    <property type="evidence" value="ECO:0007669"/>
    <property type="project" value="UniProtKB-ARBA"/>
</dbReference>
<feature type="domain" description="Ig-like" evidence="9">
    <location>
        <begin position="259"/>
        <end position="349"/>
    </location>
</feature>
<dbReference type="SMART" id="SM00408">
    <property type="entry name" value="IGc2"/>
    <property type="match status" value="4"/>
</dbReference>
<accession>A0A8B7NXR3</accession>
<dbReference type="OMA" id="IWEPLES"/>
<protein>
    <submittedName>
        <fullName evidence="12">Hemicentin-2</fullName>
    </submittedName>
</protein>
<feature type="compositionally biased region" description="Basic and acidic residues" evidence="6">
    <location>
        <begin position="815"/>
        <end position="848"/>
    </location>
</feature>
<feature type="domain" description="Ig-like" evidence="9">
    <location>
        <begin position="354"/>
        <end position="446"/>
    </location>
</feature>
<dbReference type="PANTHER" id="PTHR23278:SF19">
    <property type="entry name" value="OBSCURIN"/>
    <property type="match status" value="1"/>
</dbReference>
<feature type="compositionally biased region" description="Polar residues" evidence="6">
    <location>
        <begin position="81"/>
        <end position="92"/>
    </location>
</feature>
<dbReference type="Proteomes" id="UP000694843">
    <property type="component" value="Unplaced"/>
</dbReference>
<dbReference type="OrthoDB" id="6355172at2759"/>
<evidence type="ECO:0000256" key="2">
    <source>
        <dbReference type="ARBA" id="ARBA00022692"/>
    </source>
</evidence>
<feature type="domain" description="Ig-like" evidence="9">
    <location>
        <begin position="151"/>
        <end position="250"/>
    </location>
</feature>
<dbReference type="InterPro" id="IPR003961">
    <property type="entry name" value="FN3_dom"/>
</dbReference>
<keyword evidence="5" id="KW-1015">Disulfide bond</keyword>
<keyword evidence="11" id="KW-1185">Reference proteome</keyword>
<feature type="signal peptide" evidence="8">
    <location>
        <begin position="1"/>
        <end position="20"/>
    </location>
</feature>
<dbReference type="Pfam" id="PF08205">
    <property type="entry name" value="C2-set_2"/>
    <property type="match status" value="1"/>
</dbReference>
<evidence type="ECO:0000313" key="12">
    <source>
        <dbReference type="RefSeq" id="XP_018018604.1"/>
    </source>
</evidence>
<dbReference type="InterPro" id="IPR036179">
    <property type="entry name" value="Ig-like_dom_sf"/>
</dbReference>
<evidence type="ECO:0000256" key="6">
    <source>
        <dbReference type="SAM" id="MobiDB-lite"/>
    </source>
</evidence>
<organism evidence="11 12">
    <name type="scientific">Hyalella azteca</name>
    <name type="common">Amphipod</name>
    <dbReference type="NCBI Taxonomy" id="294128"/>
    <lineage>
        <taxon>Eukaryota</taxon>
        <taxon>Metazoa</taxon>
        <taxon>Ecdysozoa</taxon>
        <taxon>Arthropoda</taxon>
        <taxon>Crustacea</taxon>
        <taxon>Multicrustacea</taxon>
        <taxon>Malacostraca</taxon>
        <taxon>Eumalacostraca</taxon>
        <taxon>Peracarida</taxon>
        <taxon>Amphipoda</taxon>
        <taxon>Senticaudata</taxon>
        <taxon>Talitrida</taxon>
        <taxon>Talitroidea</taxon>
        <taxon>Hyalellidae</taxon>
        <taxon>Hyalella</taxon>
    </lineage>
</organism>
<dbReference type="InterPro" id="IPR003599">
    <property type="entry name" value="Ig_sub"/>
</dbReference>
<dbReference type="InterPro" id="IPR003598">
    <property type="entry name" value="Ig_sub2"/>
</dbReference>
<dbReference type="PANTHER" id="PTHR23278">
    <property type="entry name" value="SIDESTEP PROTEIN"/>
    <property type="match status" value="1"/>
</dbReference>
<keyword evidence="2 7" id="KW-0812">Transmembrane</keyword>
<dbReference type="PROSITE" id="PS50835">
    <property type="entry name" value="IG_LIKE"/>
    <property type="match status" value="4"/>
</dbReference>
<dbReference type="InterPro" id="IPR013783">
    <property type="entry name" value="Ig-like_fold"/>
</dbReference>
<dbReference type="Pfam" id="PF13927">
    <property type="entry name" value="Ig_3"/>
    <property type="match status" value="2"/>
</dbReference>
<evidence type="ECO:0000256" key="3">
    <source>
        <dbReference type="ARBA" id="ARBA00022989"/>
    </source>
</evidence>
<feature type="transmembrane region" description="Helical" evidence="7">
    <location>
        <begin position="666"/>
        <end position="690"/>
    </location>
</feature>
<dbReference type="InterPro" id="IPR013106">
    <property type="entry name" value="Ig_V-set"/>
</dbReference>
<reference evidence="12" key="1">
    <citation type="submission" date="2025-08" db="UniProtKB">
        <authorList>
            <consortium name="RefSeq"/>
        </authorList>
    </citation>
    <scope>IDENTIFICATION</scope>
    <source>
        <tissue evidence="12">Whole organism</tissue>
    </source>
</reference>
<dbReference type="PROSITE" id="PS50853">
    <property type="entry name" value="FN3"/>
    <property type="match status" value="1"/>
</dbReference>
<keyword evidence="4 7" id="KW-0472">Membrane</keyword>
<gene>
    <name evidence="12" type="primary">LOC108675129</name>
</gene>
<dbReference type="GeneID" id="108675129"/>
<dbReference type="InterPro" id="IPR013162">
    <property type="entry name" value="CD80_C2-set"/>
</dbReference>
<dbReference type="GO" id="GO:0016020">
    <property type="term" value="C:membrane"/>
    <property type="evidence" value="ECO:0007669"/>
    <property type="project" value="UniProtKB-SubCell"/>
</dbReference>
<dbReference type="AlphaFoldDB" id="A0A8B7NXR3"/>
<dbReference type="Pfam" id="PF07686">
    <property type="entry name" value="V-set"/>
    <property type="match status" value="1"/>
</dbReference>
<evidence type="ECO:0000256" key="5">
    <source>
        <dbReference type="ARBA" id="ARBA00023157"/>
    </source>
</evidence>
<evidence type="ECO:0000256" key="1">
    <source>
        <dbReference type="ARBA" id="ARBA00004167"/>
    </source>
</evidence>
<dbReference type="KEGG" id="hazt:108675129"/>
<evidence type="ECO:0000256" key="7">
    <source>
        <dbReference type="SAM" id="Phobius"/>
    </source>
</evidence>
<dbReference type="RefSeq" id="XP_018018604.1">
    <property type="nucleotide sequence ID" value="XM_018163115.2"/>
</dbReference>
<feature type="domain" description="Ig-like" evidence="9">
    <location>
        <begin position="26"/>
        <end position="147"/>
    </location>
</feature>
<feature type="region of interest" description="Disordered" evidence="6">
    <location>
        <begin position="791"/>
        <end position="857"/>
    </location>
</feature>
<keyword evidence="8" id="KW-0732">Signal</keyword>
<dbReference type="Gene3D" id="2.60.40.10">
    <property type="entry name" value="Immunoglobulins"/>
    <property type="match status" value="5"/>
</dbReference>
<dbReference type="SMART" id="SM00409">
    <property type="entry name" value="IG"/>
    <property type="match status" value="5"/>
</dbReference>
<dbReference type="CDD" id="cd00063">
    <property type="entry name" value="FN3"/>
    <property type="match status" value="1"/>
</dbReference>
<dbReference type="SUPFAM" id="SSF49265">
    <property type="entry name" value="Fibronectin type III"/>
    <property type="match status" value="1"/>
</dbReference>
<feature type="region of interest" description="Disordered" evidence="6">
    <location>
        <begin position="699"/>
        <end position="726"/>
    </location>
</feature>
<evidence type="ECO:0000259" key="10">
    <source>
        <dbReference type="PROSITE" id="PS50853"/>
    </source>
</evidence>
<dbReference type="InterPro" id="IPR036116">
    <property type="entry name" value="FN3_sf"/>
</dbReference>
<proteinExistence type="predicted"/>
<feature type="chain" id="PRO_5034707660" evidence="8">
    <location>
        <begin position="21"/>
        <end position="901"/>
    </location>
</feature>
<name>A0A8B7NXR3_HYAAZ</name>
<evidence type="ECO:0000256" key="8">
    <source>
        <dbReference type="SAM" id="SignalP"/>
    </source>
</evidence>
<evidence type="ECO:0000256" key="4">
    <source>
        <dbReference type="ARBA" id="ARBA00023136"/>
    </source>
</evidence>
<feature type="compositionally biased region" description="Polar residues" evidence="6">
    <location>
        <begin position="701"/>
        <end position="717"/>
    </location>
</feature>
<dbReference type="CDD" id="cd00096">
    <property type="entry name" value="Ig"/>
    <property type="match status" value="2"/>
</dbReference>
<feature type="domain" description="Fibronectin type-III" evidence="10">
    <location>
        <begin position="557"/>
        <end position="650"/>
    </location>
</feature>
<sequence length="901" mass="97766">MRALVLQLLLLPLCVRGVTGPLEETPTSMLSVTGVAGQTSRLPCPLTPRSSGDVPKLVLWYRTGDSAPIYSQDGRSKQESSPKQYGKGSQDQVFSKPLSRKYDLQLTPSHHSATLTLRHTTPLSAGLYECRVDFYRSPSHTNFVNLTVIEPPVRLSVLDGGGLAPRQGRLGPYTENAPVSLACTAVGGDPPPSLTWIRDGDVTLDESYEAGDEGETKNTLTIEQLTRDWRNSTLTCLASNSDLVAPLTLTFVLDVILLPTRVVITGPVQGGAGEVVTLRCTSEGSEPPAALSWLVRGQALQGQRAQYGDAVSSLLTLNLTKEDNGAVISCQAVNPALPRHPLLNTTTITVMYAPVVRASLGRSLSLTSIREGNDVYFNCHVEGNPPVTHVAWYHEAEEQVQDVSSGVILAGQSLVLQRVNRSRSGDYSCSARNPVGTTHSSAVTLTIKYLPECQSRTVTYFIYSDPINVTCSYAAYPRLTQVFWHWNATSDVNNTKSVDRLQQIYSNPLKGNGDVSTAQLTVYPSMSPDDRELTCRGVNELGNQTKSCKFFIKRAKTPAPLSSCRLANITASSLSLTCEHPDLPTETAIAYTAQVYFENGTSFVNLSSPEPNFNVSHLDQGTNYQIKVYVSQGPITSQPVLVSASTSRDGLRQTIRSQKSTTPPSLWSLVAIALSTVLTTAVLLFVLTLLRRSRMGFCGKSSRSPTAGRSRAASYSGQDVAGSAAEDEALRKDEILQAEYFTNTETSASLEELNPDVVPSKGEDPFDLLPCQSYYVRCPVDAFSFPARSPCRAYRRRSQSPEAEEGRPMLASAKDSADEGRSVDDGRSVEDGRSAEDERSADARRAEDVYGGPDNASVRYTMGVTIGGVGQSVTSLFRSRSRSHNITSFLSKPDEDHETIV</sequence>
<feature type="region of interest" description="Disordered" evidence="6">
    <location>
        <begin position="69"/>
        <end position="92"/>
    </location>
</feature>
<comment type="subcellular location">
    <subcellularLocation>
        <location evidence="1">Membrane</location>
        <topology evidence="1">Single-pass membrane protein</topology>
    </subcellularLocation>
</comment>
<dbReference type="InterPro" id="IPR007110">
    <property type="entry name" value="Ig-like_dom"/>
</dbReference>